<feature type="region of interest" description="Disordered" evidence="1">
    <location>
        <begin position="300"/>
        <end position="328"/>
    </location>
</feature>
<sequence>MAANSNSSFMSIGSQSKPPTLNREEFQQWKIRMISFLEEIHPRITEYLHNPPYIPVKLIPRVPATSTTLEIPEYYQPKPQTDWDEEEKEFFGLAPKCKRLLIMALPNDIFEYLDHRGTSMGLWAELLKQLEGGVKTLKNYRTVCINEYNEFMAKEGESLKDTNYRFNILIIKCRRSGVIRTNEDNNMLFLKSLGAERLHLTMSMRTTLDLESISLADLYGSFASQESLVMQIKSSIGGPLALVAEGSKGKGKEVKTEAKKKKKKALMIVKDDEDVSSKEEISVKDMMKTLVLFTKEYRRRSSGRGRGKEYSKRRGEAERRREYERRGGVDRRGDYGIREYERRDADKREWNNKEELRGEP</sequence>
<comment type="caution">
    <text evidence="2">The sequence shown here is derived from an EMBL/GenBank/DDBJ whole genome shotgun (WGS) entry which is preliminary data.</text>
</comment>
<dbReference type="EMBL" id="JARYMX010000003">
    <property type="protein sequence ID" value="KAJ9557841.1"/>
    <property type="molecule type" value="Genomic_DNA"/>
</dbReference>
<reference evidence="2" key="1">
    <citation type="submission" date="2023-03" db="EMBL/GenBank/DDBJ databases">
        <title>Chromosome-scale reference genome and RAD-based genetic map of yellow starthistle (Centaurea solstitialis) reveal putative structural variation and QTLs associated with invader traits.</title>
        <authorList>
            <person name="Reatini B."/>
            <person name="Cang F.A."/>
            <person name="Jiang Q."/>
            <person name="Mckibben M.T.W."/>
            <person name="Barker M.S."/>
            <person name="Rieseberg L.H."/>
            <person name="Dlugosch K.M."/>
        </authorList>
    </citation>
    <scope>NUCLEOTIDE SEQUENCE</scope>
    <source>
        <strain evidence="2">CAN-66</strain>
        <tissue evidence="2">Leaf</tissue>
    </source>
</reference>
<keyword evidence="3" id="KW-1185">Reference proteome</keyword>
<evidence type="ECO:0008006" key="4">
    <source>
        <dbReference type="Google" id="ProtNLM"/>
    </source>
</evidence>
<evidence type="ECO:0000313" key="3">
    <source>
        <dbReference type="Proteomes" id="UP001172457"/>
    </source>
</evidence>
<evidence type="ECO:0000256" key="1">
    <source>
        <dbReference type="SAM" id="MobiDB-lite"/>
    </source>
</evidence>
<name>A0AA38WQN7_9ASTR</name>
<protein>
    <recommendedName>
        <fullName evidence="4">Gag protein</fullName>
    </recommendedName>
</protein>
<proteinExistence type="predicted"/>
<gene>
    <name evidence="2" type="ORF">OSB04_012455</name>
</gene>
<feature type="compositionally biased region" description="Basic and acidic residues" evidence="1">
    <location>
        <begin position="306"/>
        <end position="328"/>
    </location>
</feature>
<organism evidence="2 3">
    <name type="scientific">Centaurea solstitialis</name>
    <name type="common">yellow star-thistle</name>
    <dbReference type="NCBI Taxonomy" id="347529"/>
    <lineage>
        <taxon>Eukaryota</taxon>
        <taxon>Viridiplantae</taxon>
        <taxon>Streptophyta</taxon>
        <taxon>Embryophyta</taxon>
        <taxon>Tracheophyta</taxon>
        <taxon>Spermatophyta</taxon>
        <taxon>Magnoliopsida</taxon>
        <taxon>eudicotyledons</taxon>
        <taxon>Gunneridae</taxon>
        <taxon>Pentapetalae</taxon>
        <taxon>asterids</taxon>
        <taxon>campanulids</taxon>
        <taxon>Asterales</taxon>
        <taxon>Asteraceae</taxon>
        <taxon>Carduoideae</taxon>
        <taxon>Cardueae</taxon>
        <taxon>Centaureinae</taxon>
        <taxon>Centaurea</taxon>
    </lineage>
</organism>
<evidence type="ECO:0000313" key="2">
    <source>
        <dbReference type="EMBL" id="KAJ9557841.1"/>
    </source>
</evidence>
<accession>A0AA38WQN7</accession>
<dbReference type="Proteomes" id="UP001172457">
    <property type="component" value="Chromosome 3"/>
</dbReference>
<dbReference type="AlphaFoldDB" id="A0AA38WQN7"/>
<feature type="compositionally biased region" description="Polar residues" evidence="1">
    <location>
        <begin position="1"/>
        <end position="19"/>
    </location>
</feature>
<feature type="region of interest" description="Disordered" evidence="1">
    <location>
        <begin position="1"/>
        <end position="21"/>
    </location>
</feature>